<dbReference type="InterPro" id="IPR036318">
    <property type="entry name" value="FAD-bd_PCMH-like_sf"/>
</dbReference>
<dbReference type="Gene3D" id="3.10.580.10">
    <property type="entry name" value="CBS-domain"/>
    <property type="match status" value="1"/>
</dbReference>
<keyword evidence="4 10" id="KW-0812">Transmembrane</keyword>
<evidence type="ECO:0000256" key="8">
    <source>
        <dbReference type="ARBA" id="ARBA00023136"/>
    </source>
</evidence>
<dbReference type="PANTHER" id="PTHR43099:SF5">
    <property type="entry name" value="HLYC_CORC FAMILY TRANSPORTER"/>
    <property type="match status" value="1"/>
</dbReference>
<dbReference type="RefSeq" id="WP_281245203.1">
    <property type="nucleotide sequence ID" value="NZ_FMYF01000006.1"/>
</dbReference>
<feature type="domain" description="CNNM transmembrane" evidence="14">
    <location>
        <begin position="1"/>
        <end position="203"/>
    </location>
</feature>
<evidence type="ECO:0000256" key="11">
    <source>
        <dbReference type="SAM" id="MobiDB-lite"/>
    </source>
</evidence>
<keyword evidence="3" id="KW-1003">Cell membrane</keyword>
<gene>
    <name evidence="15" type="ORF">GA0111570_106208</name>
</gene>
<dbReference type="Gene3D" id="3.30.465.10">
    <property type="match status" value="1"/>
</dbReference>
<feature type="domain" description="CBS" evidence="13">
    <location>
        <begin position="281"/>
        <end position="338"/>
    </location>
</feature>
<dbReference type="Proteomes" id="UP000199086">
    <property type="component" value="Unassembled WGS sequence"/>
</dbReference>
<dbReference type="InterPro" id="IPR005170">
    <property type="entry name" value="Transptr-assoc_dom"/>
</dbReference>
<reference evidence="15 16" key="1">
    <citation type="submission" date="2016-06" db="EMBL/GenBank/DDBJ databases">
        <authorList>
            <person name="Olsen C.W."/>
            <person name="Carey S."/>
            <person name="Hinshaw L."/>
            <person name="Karasin A.I."/>
        </authorList>
    </citation>
    <scope>NUCLEOTIDE SEQUENCE [LARGE SCALE GENOMIC DNA]</scope>
    <source>
        <strain evidence="15 16">LZ-22</strain>
    </source>
</reference>
<dbReference type="EMBL" id="FMYF01000006">
    <property type="protein sequence ID" value="SDB89245.1"/>
    <property type="molecule type" value="Genomic_DNA"/>
</dbReference>
<keyword evidence="6 10" id="KW-1133">Transmembrane helix</keyword>
<feature type="region of interest" description="Disordered" evidence="11">
    <location>
        <begin position="436"/>
        <end position="469"/>
    </location>
</feature>
<dbReference type="PROSITE" id="PS51371">
    <property type="entry name" value="CBS"/>
    <property type="match status" value="1"/>
</dbReference>
<dbReference type="Pfam" id="PF01595">
    <property type="entry name" value="CNNM"/>
    <property type="match status" value="1"/>
</dbReference>
<evidence type="ECO:0000256" key="9">
    <source>
        <dbReference type="PROSITE-ProRule" id="PRU00703"/>
    </source>
</evidence>
<comment type="similarity">
    <text evidence="2">Belongs to the UPF0053 family.</text>
</comment>
<dbReference type="InterPro" id="IPR046342">
    <property type="entry name" value="CBS_dom_sf"/>
</dbReference>
<evidence type="ECO:0000256" key="6">
    <source>
        <dbReference type="ARBA" id="ARBA00022989"/>
    </source>
</evidence>
<dbReference type="GO" id="GO:0050660">
    <property type="term" value="F:flavin adenine dinucleotide binding"/>
    <property type="evidence" value="ECO:0007669"/>
    <property type="project" value="InterPro"/>
</dbReference>
<evidence type="ECO:0000256" key="3">
    <source>
        <dbReference type="ARBA" id="ARBA00022475"/>
    </source>
</evidence>
<evidence type="ECO:0000256" key="2">
    <source>
        <dbReference type="ARBA" id="ARBA00006337"/>
    </source>
</evidence>
<evidence type="ECO:0000256" key="4">
    <source>
        <dbReference type="ARBA" id="ARBA00022692"/>
    </source>
</evidence>
<dbReference type="FunFam" id="3.10.580.10:FF:000002">
    <property type="entry name" value="Magnesium/cobalt efflux protein CorC"/>
    <property type="match status" value="1"/>
</dbReference>
<organism evidence="15 16">
    <name type="scientific">Raineyella antarctica</name>
    <dbReference type="NCBI Taxonomy" id="1577474"/>
    <lineage>
        <taxon>Bacteria</taxon>
        <taxon>Bacillati</taxon>
        <taxon>Actinomycetota</taxon>
        <taxon>Actinomycetes</taxon>
        <taxon>Propionibacteriales</taxon>
        <taxon>Propionibacteriaceae</taxon>
        <taxon>Raineyella</taxon>
    </lineage>
</organism>
<dbReference type="InterPro" id="IPR044751">
    <property type="entry name" value="Ion_transp-like_CBS"/>
</dbReference>
<dbReference type="CDD" id="cd04590">
    <property type="entry name" value="CBS_pair_CorC_HlyC_assoc"/>
    <property type="match status" value="1"/>
</dbReference>
<dbReference type="InterPro" id="IPR002550">
    <property type="entry name" value="CNNM"/>
</dbReference>
<evidence type="ECO:0000259" key="13">
    <source>
        <dbReference type="PROSITE" id="PS51371"/>
    </source>
</evidence>
<evidence type="ECO:0000313" key="16">
    <source>
        <dbReference type="Proteomes" id="UP000199086"/>
    </source>
</evidence>
<keyword evidence="5" id="KW-0677">Repeat</keyword>
<name>A0A1G6H5M3_9ACTN</name>
<feature type="transmembrane region" description="Helical" evidence="12">
    <location>
        <begin position="59"/>
        <end position="83"/>
    </location>
</feature>
<protein>
    <submittedName>
        <fullName evidence="15">Putative hemolysin</fullName>
    </submittedName>
</protein>
<dbReference type="Pfam" id="PF00571">
    <property type="entry name" value="CBS"/>
    <property type="match status" value="2"/>
</dbReference>
<dbReference type="Pfam" id="PF03471">
    <property type="entry name" value="CorC_HlyC"/>
    <property type="match status" value="1"/>
</dbReference>
<dbReference type="SMART" id="SM01091">
    <property type="entry name" value="CorC_HlyC"/>
    <property type="match status" value="1"/>
</dbReference>
<feature type="transmembrane region" description="Helical" evidence="12">
    <location>
        <begin position="12"/>
        <end position="31"/>
    </location>
</feature>
<dbReference type="PANTHER" id="PTHR43099">
    <property type="entry name" value="UPF0053 PROTEIN YRKA"/>
    <property type="match status" value="1"/>
</dbReference>
<comment type="subcellular location">
    <subcellularLocation>
        <location evidence="1">Cell membrane</location>
        <topology evidence="1">Multi-pass membrane protein</topology>
    </subcellularLocation>
</comment>
<feature type="transmembrane region" description="Helical" evidence="12">
    <location>
        <begin position="103"/>
        <end position="122"/>
    </location>
</feature>
<evidence type="ECO:0000259" key="14">
    <source>
        <dbReference type="PROSITE" id="PS51846"/>
    </source>
</evidence>
<dbReference type="InterPro" id="IPR051676">
    <property type="entry name" value="UPF0053_domain"/>
</dbReference>
<keyword evidence="7 9" id="KW-0129">CBS domain</keyword>
<evidence type="ECO:0000256" key="12">
    <source>
        <dbReference type="SAM" id="Phobius"/>
    </source>
</evidence>
<evidence type="ECO:0000256" key="5">
    <source>
        <dbReference type="ARBA" id="ARBA00022737"/>
    </source>
</evidence>
<accession>A0A1G6H5M3</accession>
<dbReference type="InterPro" id="IPR016169">
    <property type="entry name" value="FAD-bd_PCMH_sub2"/>
</dbReference>
<sequence>MSPLAREILLVLFFTICGGFFAAAEMALISLRDSQIKRLRTRGRRGQRVGQLAADPQRFLSAVQIGVTLFGFLSSAFGGATIAGRLSPLLMRLGLPDGMADTAALVVITILISYLSIVLGELTAKRLAMQRAETFAMALGPTVDGIARALTPVIWLLEVSTNAVMRLLGGRPDASREEVTDEEIRSMVSDSSTLGAEERRILDDVFDAGDRSLREVMVPRTEVDFLPGDTPTYKAVRELSGAPHSRYPVTGASADDVLGFVHVRDLFDPGWSQRATPVEELVRPIANFPQTVNVLYALAEMRRVSSHMAIVRDEYGGTAGIVTMEDLVEELIGDITDEYDIVEKEGPISPDTREIDGLTSLEDFEDETGLSLPEGPYDTLAGWFMSCIGAIPEVGDSYDAVLHPVEDPSQTRPVTLSVLEMDGRRAARFLLAPTKPKGAGAARVAAGDEPVATQPTQGPAQPDGEGSTP</sequence>
<dbReference type="GO" id="GO:0005886">
    <property type="term" value="C:plasma membrane"/>
    <property type="evidence" value="ECO:0007669"/>
    <property type="project" value="UniProtKB-SubCell"/>
</dbReference>
<dbReference type="InterPro" id="IPR000644">
    <property type="entry name" value="CBS_dom"/>
</dbReference>
<evidence type="ECO:0000313" key="15">
    <source>
        <dbReference type="EMBL" id="SDB89245.1"/>
    </source>
</evidence>
<dbReference type="PROSITE" id="PS51846">
    <property type="entry name" value="CNNM"/>
    <property type="match status" value="1"/>
</dbReference>
<evidence type="ECO:0000256" key="10">
    <source>
        <dbReference type="PROSITE-ProRule" id="PRU01193"/>
    </source>
</evidence>
<evidence type="ECO:0000256" key="1">
    <source>
        <dbReference type="ARBA" id="ARBA00004651"/>
    </source>
</evidence>
<keyword evidence="16" id="KW-1185">Reference proteome</keyword>
<proteinExistence type="inferred from homology"/>
<dbReference type="STRING" id="1577474.GA0111570_106208"/>
<dbReference type="SUPFAM" id="SSF54631">
    <property type="entry name" value="CBS-domain pair"/>
    <property type="match status" value="1"/>
</dbReference>
<dbReference type="AlphaFoldDB" id="A0A1G6H5M3"/>
<evidence type="ECO:0000256" key="7">
    <source>
        <dbReference type="ARBA" id="ARBA00023122"/>
    </source>
</evidence>
<keyword evidence="8 10" id="KW-0472">Membrane</keyword>
<dbReference type="SUPFAM" id="SSF56176">
    <property type="entry name" value="FAD-binding/transporter-associated domain-like"/>
    <property type="match status" value="1"/>
</dbReference>